<feature type="signal peptide" evidence="1">
    <location>
        <begin position="1"/>
        <end position="34"/>
    </location>
</feature>
<protein>
    <submittedName>
        <fullName evidence="2">Cyclase</fullName>
    </submittedName>
</protein>
<sequence length="215" mass="21245">MKSVLSGKRAAIAAAIAAAFAATAALAAAPQAVAAPFDVNFDCSGDSPLGAQQFSLQQSTDVTAPETVAPGAAFDVVVDPAVNTIPGEVNGNTVKKVGGFDLKIPIPANSTYVSADLAGGAGLGPNPPTINVENGVATLHLDGPIAGGSEFELPTITVHLTAGESGTIETKLAGTSYEDPGLTFTAVVSSAIGDVDVPSACFPNPNPTLTTTTIG</sequence>
<name>A0ABU6AHP5_9PSEU</name>
<accession>A0ABU6AHP5</accession>
<evidence type="ECO:0000313" key="3">
    <source>
        <dbReference type="Proteomes" id="UP001327093"/>
    </source>
</evidence>
<evidence type="ECO:0000256" key="1">
    <source>
        <dbReference type="SAM" id="SignalP"/>
    </source>
</evidence>
<dbReference type="EMBL" id="JAWLNX010000024">
    <property type="protein sequence ID" value="MEB3371067.1"/>
    <property type="molecule type" value="Genomic_DNA"/>
</dbReference>
<dbReference type="InterPro" id="IPR006311">
    <property type="entry name" value="TAT_signal"/>
</dbReference>
<comment type="caution">
    <text evidence="2">The sequence shown here is derived from an EMBL/GenBank/DDBJ whole genome shotgun (WGS) entry which is preliminary data.</text>
</comment>
<evidence type="ECO:0000313" key="2">
    <source>
        <dbReference type="EMBL" id="MEB3371067.1"/>
    </source>
</evidence>
<proteinExistence type="predicted"/>
<dbReference type="RefSeq" id="WP_324268508.1">
    <property type="nucleotide sequence ID" value="NZ_JAWLNX010000024.1"/>
</dbReference>
<keyword evidence="1" id="KW-0732">Signal</keyword>
<feature type="chain" id="PRO_5045490572" evidence="1">
    <location>
        <begin position="35"/>
        <end position="215"/>
    </location>
</feature>
<gene>
    <name evidence="2" type="ORF">R4I43_27040</name>
</gene>
<dbReference type="PROSITE" id="PS51318">
    <property type="entry name" value="TAT"/>
    <property type="match status" value="1"/>
</dbReference>
<organism evidence="2 3">
    <name type="scientific">Saccharopolyspora mangrovi</name>
    <dbReference type="NCBI Taxonomy" id="3082379"/>
    <lineage>
        <taxon>Bacteria</taxon>
        <taxon>Bacillati</taxon>
        <taxon>Actinomycetota</taxon>
        <taxon>Actinomycetes</taxon>
        <taxon>Pseudonocardiales</taxon>
        <taxon>Pseudonocardiaceae</taxon>
        <taxon>Saccharopolyspora</taxon>
    </lineage>
</organism>
<keyword evidence="3" id="KW-1185">Reference proteome</keyword>
<dbReference type="Proteomes" id="UP001327093">
    <property type="component" value="Unassembled WGS sequence"/>
</dbReference>
<reference evidence="2 3" key="1">
    <citation type="submission" date="2023-10" db="EMBL/GenBank/DDBJ databases">
        <title>Saccharopolyspora sp. nov., isolated from mangrove soil.</title>
        <authorList>
            <person name="Lu Y."/>
            <person name="Liu W."/>
        </authorList>
    </citation>
    <scope>NUCLEOTIDE SEQUENCE [LARGE SCALE GENOMIC DNA]</scope>
    <source>
        <strain evidence="2 3">S2-29</strain>
    </source>
</reference>